<accession>A0A3D9HPS6</accession>
<sequence length="275" mass="30647">MGVGILPSSLETRGIALPLTTPFFAFARLRATSMGLSLSLPSFEKQGHCYLIPLTEVGSILPLSVFDRALLEDLAGFGDPDPETVQEIIVNVELTGLRGARSMRQRRAEQAGEETDPITGTEPTSLKALLEELRALADDLRRWLIHEPVDAAELAQRTSLALRNTVKLAEPLLEKCLKEGAGDAHSDLIYLVDGWPRIITRWKNAQKGEFYQQREALTGFFLYIPLVPADLAGADRPFWEELATVQMRWLRRSPLLEDLDSDTKSLLSRNMRPLG</sequence>
<evidence type="ECO:0000313" key="2">
    <source>
        <dbReference type="Proteomes" id="UP000256845"/>
    </source>
</evidence>
<dbReference type="OrthoDB" id="7285430at2"/>
<protein>
    <submittedName>
        <fullName evidence="1">Uncharacterized protein</fullName>
    </submittedName>
</protein>
<organism evidence="1 2">
    <name type="scientific">Aestuariispira insulae</name>
    <dbReference type="NCBI Taxonomy" id="1461337"/>
    <lineage>
        <taxon>Bacteria</taxon>
        <taxon>Pseudomonadati</taxon>
        <taxon>Pseudomonadota</taxon>
        <taxon>Alphaproteobacteria</taxon>
        <taxon>Rhodospirillales</taxon>
        <taxon>Kiloniellaceae</taxon>
        <taxon>Aestuariispira</taxon>
    </lineage>
</organism>
<evidence type="ECO:0000313" key="1">
    <source>
        <dbReference type="EMBL" id="RED51472.1"/>
    </source>
</evidence>
<name>A0A3D9HPS6_9PROT</name>
<gene>
    <name evidence="1" type="ORF">DFP90_103274</name>
</gene>
<keyword evidence="2" id="KW-1185">Reference proteome</keyword>
<proteinExistence type="predicted"/>
<comment type="caution">
    <text evidence="1">The sequence shown here is derived from an EMBL/GenBank/DDBJ whole genome shotgun (WGS) entry which is preliminary data.</text>
</comment>
<dbReference type="EMBL" id="QRDW01000003">
    <property type="protein sequence ID" value="RED51472.1"/>
    <property type="molecule type" value="Genomic_DNA"/>
</dbReference>
<dbReference type="RefSeq" id="WP_115936359.1">
    <property type="nucleotide sequence ID" value="NZ_QRDW01000003.1"/>
</dbReference>
<dbReference type="AlphaFoldDB" id="A0A3D9HPS6"/>
<dbReference type="Proteomes" id="UP000256845">
    <property type="component" value="Unassembled WGS sequence"/>
</dbReference>
<reference evidence="1 2" key="1">
    <citation type="submission" date="2018-07" db="EMBL/GenBank/DDBJ databases">
        <title>Genomic Encyclopedia of Type Strains, Phase III (KMG-III): the genomes of soil and plant-associated and newly described type strains.</title>
        <authorList>
            <person name="Whitman W."/>
        </authorList>
    </citation>
    <scope>NUCLEOTIDE SEQUENCE [LARGE SCALE GENOMIC DNA]</scope>
    <source>
        <strain evidence="1 2">CECT 8488</strain>
    </source>
</reference>